<dbReference type="SUPFAM" id="SSF56300">
    <property type="entry name" value="Metallo-dependent phosphatases"/>
    <property type="match status" value="1"/>
</dbReference>
<proteinExistence type="predicted"/>
<keyword evidence="3" id="KW-1185">Reference proteome</keyword>
<dbReference type="InParanoid" id="A0A3G9J3V0"/>
<dbReference type="InterPro" id="IPR050126">
    <property type="entry name" value="Ap4A_hydrolase"/>
</dbReference>
<dbReference type="GO" id="GO:0110154">
    <property type="term" value="P:RNA decapping"/>
    <property type="evidence" value="ECO:0007669"/>
    <property type="project" value="TreeGrafter"/>
</dbReference>
<dbReference type="PANTHER" id="PTHR42850">
    <property type="entry name" value="METALLOPHOSPHOESTERASE"/>
    <property type="match status" value="1"/>
</dbReference>
<protein>
    <submittedName>
        <fullName evidence="2">Serine/threonine protein phosphatase</fullName>
    </submittedName>
</protein>
<dbReference type="OrthoDB" id="384253at2"/>
<dbReference type="GO" id="GO:0005737">
    <property type="term" value="C:cytoplasm"/>
    <property type="evidence" value="ECO:0007669"/>
    <property type="project" value="TreeGrafter"/>
</dbReference>
<gene>
    <name evidence="2" type="ORF">SG0102_03700</name>
</gene>
<evidence type="ECO:0000259" key="1">
    <source>
        <dbReference type="Pfam" id="PF00149"/>
    </source>
</evidence>
<evidence type="ECO:0000313" key="3">
    <source>
        <dbReference type="Proteomes" id="UP000268059"/>
    </source>
</evidence>
<name>A0A3G9J3V0_9FIRM</name>
<dbReference type="EMBL" id="AP019309">
    <property type="protein sequence ID" value="BBH25436.1"/>
    <property type="molecule type" value="Genomic_DNA"/>
</dbReference>
<dbReference type="InterPro" id="IPR004843">
    <property type="entry name" value="Calcineurin-like_PHP"/>
</dbReference>
<dbReference type="GO" id="GO:0016791">
    <property type="term" value="F:phosphatase activity"/>
    <property type="evidence" value="ECO:0007669"/>
    <property type="project" value="TreeGrafter"/>
</dbReference>
<dbReference type="InterPro" id="IPR029052">
    <property type="entry name" value="Metallo-depent_PP-like"/>
</dbReference>
<dbReference type="Pfam" id="PF00149">
    <property type="entry name" value="Metallophos"/>
    <property type="match status" value="1"/>
</dbReference>
<organism evidence="2 3">
    <name type="scientific">Intestinibaculum porci</name>
    <dbReference type="NCBI Taxonomy" id="2487118"/>
    <lineage>
        <taxon>Bacteria</taxon>
        <taxon>Bacillati</taxon>
        <taxon>Bacillota</taxon>
        <taxon>Erysipelotrichia</taxon>
        <taxon>Erysipelotrichales</taxon>
        <taxon>Erysipelotrichaceae</taxon>
        <taxon>Intestinibaculum</taxon>
    </lineage>
</organism>
<dbReference type="RefSeq" id="WP_125118386.1">
    <property type="nucleotide sequence ID" value="NZ_AP019309.1"/>
</dbReference>
<dbReference type="PANTHER" id="PTHR42850:SF4">
    <property type="entry name" value="ZINC-DEPENDENT ENDOPOLYPHOSPHATASE"/>
    <property type="match status" value="1"/>
</dbReference>
<sequence>MITRAKHKTLTIKGSARLIAVSDIHGHLDRFKALLRKVHYNPLEDYLVIIGDFVEKGDQVLETIHYLMYLSQFPKCIILLGNCEWALDALLHIPELAIEIPRYLKRVSANGLIRTLYHEGHYDDGHETMLGMQKQMVQKVAQEFAFIESLPVTLNVNNKLIFVHAGLENRDNYKECGLSSYLEMQRFLEMGHPFKQTVVVGHLPTSNYDPAHICNDIIIDEKKRIIAIDGGTGVKMISQLNALIIHFENGQRRYEKENVMPLPTMRVRCDVAGDPGPDHKIAFPHYEVEMIHEGEQFSQCYQEDTSALLMIKNEFLYERNGQLYCLDDYCDHQMTLHKGDLVKVAGIYGDYAYVSFHQEVGWVKLDFLEGAEHGKEEKN</sequence>
<dbReference type="GO" id="GO:0008803">
    <property type="term" value="F:bis(5'-nucleosyl)-tetraphosphatase (symmetrical) activity"/>
    <property type="evidence" value="ECO:0007669"/>
    <property type="project" value="TreeGrafter"/>
</dbReference>
<dbReference type="Proteomes" id="UP000268059">
    <property type="component" value="Chromosome"/>
</dbReference>
<evidence type="ECO:0000313" key="2">
    <source>
        <dbReference type="EMBL" id="BBH25436.1"/>
    </source>
</evidence>
<accession>A0A3G9J3V0</accession>
<dbReference type="KEGG" id="ebm:SG0102_03700"/>
<dbReference type="AlphaFoldDB" id="A0A3G9J3V0"/>
<dbReference type="Gene3D" id="3.60.21.10">
    <property type="match status" value="1"/>
</dbReference>
<feature type="domain" description="Calcineurin-like phosphoesterase" evidence="1">
    <location>
        <begin position="17"/>
        <end position="206"/>
    </location>
</feature>
<reference evidence="2 3" key="1">
    <citation type="submission" date="2018-11" db="EMBL/GenBank/DDBJ databases">
        <title>Novel Erysipelotrichaceae bacterium isolated from small intestine of a swine.</title>
        <authorList>
            <person name="Kim J.S."/>
            <person name="Choe H."/>
            <person name="Lee Y.R."/>
            <person name="Kim K.M."/>
            <person name="Park D.S."/>
        </authorList>
    </citation>
    <scope>NUCLEOTIDE SEQUENCE [LARGE SCALE GENOMIC DNA]</scope>
    <source>
        <strain evidence="2 3">SG0102</strain>
    </source>
</reference>